<dbReference type="SMART" id="SM00454">
    <property type="entry name" value="SAM"/>
    <property type="match status" value="1"/>
</dbReference>
<accession>A0A2G8KDB7</accession>
<sequence>MAAADEPPCLYWNCEQVADWIESLGFPQYRECFTTNLIDGRKLILADGSHLPQLGITDFEHIKFISGSVRELLGIEDPKWNRTIAIPHREPMGMFLERKSITGQRANELTFEKYQKEVRRNEIAKEKNVKKVTYVKCKGDLVY</sequence>
<dbReference type="PROSITE" id="PS50105">
    <property type="entry name" value="SAM_DOMAIN"/>
    <property type="match status" value="1"/>
</dbReference>
<proteinExistence type="predicted"/>
<feature type="domain" description="SAM" evidence="1">
    <location>
        <begin position="12"/>
        <end position="75"/>
    </location>
</feature>
<evidence type="ECO:0000313" key="3">
    <source>
        <dbReference type="Proteomes" id="UP000230750"/>
    </source>
</evidence>
<name>A0A2G8KDB7_STIJA</name>
<evidence type="ECO:0000259" key="1">
    <source>
        <dbReference type="PROSITE" id="PS50105"/>
    </source>
</evidence>
<dbReference type="InterPro" id="IPR013761">
    <property type="entry name" value="SAM/pointed_sf"/>
</dbReference>
<dbReference type="EMBL" id="MRZV01000672">
    <property type="protein sequence ID" value="PIK45980.1"/>
    <property type="molecule type" value="Genomic_DNA"/>
</dbReference>
<dbReference type="InterPro" id="IPR001660">
    <property type="entry name" value="SAM"/>
</dbReference>
<dbReference type="OrthoDB" id="6133291at2759"/>
<organism evidence="2 3">
    <name type="scientific">Stichopus japonicus</name>
    <name type="common">Sea cucumber</name>
    <dbReference type="NCBI Taxonomy" id="307972"/>
    <lineage>
        <taxon>Eukaryota</taxon>
        <taxon>Metazoa</taxon>
        <taxon>Echinodermata</taxon>
        <taxon>Eleutherozoa</taxon>
        <taxon>Echinozoa</taxon>
        <taxon>Holothuroidea</taxon>
        <taxon>Aspidochirotacea</taxon>
        <taxon>Aspidochirotida</taxon>
        <taxon>Stichopodidae</taxon>
        <taxon>Apostichopus</taxon>
    </lineage>
</organism>
<dbReference type="PANTHER" id="PTHR46829">
    <property type="entry name" value="STERILE ALPHA MOTIF DOMAIN-CONTAINING PROTEIN 15"/>
    <property type="match status" value="1"/>
</dbReference>
<dbReference type="Proteomes" id="UP000230750">
    <property type="component" value="Unassembled WGS sequence"/>
</dbReference>
<evidence type="ECO:0000313" key="2">
    <source>
        <dbReference type="EMBL" id="PIK45980.1"/>
    </source>
</evidence>
<dbReference type="Gene3D" id="1.10.150.50">
    <property type="entry name" value="Transcription Factor, Ets-1"/>
    <property type="match status" value="1"/>
</dbReference>
<gene>
    <name evidence="2" type="ORF">BSL78_17132</name>
</gene>
<dbReference type="CDD" id="cd09530">
    <property type="entry name" value="SAM_Samd14"/>
    <property type="match status" value="1"/>
</dbReference>
<comment type="caution">
    <text evidence="2">The sequence shown here is derived from an EMBL/GenBank/DDBJ whole genome shotgun (WGS) entry which is preliminary data.</text>
</comment>
<reference evidence="2 3" key="1">
    <citation type="journal article" date="2017" name="PLoS Biol.">
        <title>The sea cucumber genome provides insights into morphological evolution and visceral regeneration.</title>
        <authorList>
            <person name="Zhang X."/>
            <person name="Sun L."/>
            <person name="Yuan J."/>
            <person name="Sun Y."/>
            <person name="Gao Y."/>
            <person name="Zhang L."/>
            <person name="Li S."/>
            <person name="Dai H."/>
            <person name="Hamel J.F."/>
            <person name="Liu C."/>
            <person name="Yu Y."/>
            <person name="Liu S."/>
            <person name="Lin W."/>
            <person name="Guo K."/>
            <person name="Jin S."/>
            <person name="Xu P."/>
            <person name="Storey K.B."/>
            <person name="Huan P."/>
            <person name="Zhang T."/>
            <person name="Zhou Y."/>
            <person name="Zhang J."/>
            <person name="Lin C."/>
            <person name="Li X."/>
            <person name="Xing L."/>
            <person name="Huo D."/>
            <person name="Sun M."/>
            <person name="Wang L."/>
            <person name="Mercier A."/>
            <person name="Li F."/>
            <person name="Yang H."/>
            <person name="Xiang J."/>
        </authorList>
    </citation>
    <scope>NUCLEOTIDE SEQUENCE [LARGE SCALE GENOMIC DNA]</scope>
    <source>
        <strain evidence="2">Shaxun</strain>
        <tissue evidence="2">Muscle</tissue>
    </source>
</reference>
<protein>
    <submittedName>
        <fullName evidence="2">Putative sterile alpha motif domain-containing protein 15</fullName>
    </submittedName>
</protein>
<dbReference type="AlphaFoldDB" id="A0A2G8KDB7"/>
<dbReference type="SUPFAM" id="SSF47769">
    <property type="entry name" value="SAM/Pointed domain"/>
    <property type="match status" value="1"/>
</dbReference>
<dbReference type="PANTHER" id="PTHR46829:SF1">
    <property type="entry name" value="STERILE ALPHA MOTIF DOMAIN-CONTAINING PROTEIN 15"/>
    <property type="match status" value="1"/>
</dbReference>
<dbReference type="Pfam" id="PF00536">
    <property type="entry name" value="SAM_1"/>
    <property type="match status" value="1"/>
</dbReference>
<keyword evidence="3" id="KW-1185">Reference proteome</keyword>